<protein>
    <submittedName>
        <fullName evidence="1">DNA polymerase zeta processivity subunit</fullName>
    </submittedName>
</protein>
<keyword evidence="2" id="KW-1185">Reference proteome</keyword>
<proteinExistence type="predicted"/>
<dbReference type="AlphaFoldDB" id="A0A5N5IAP5"/>
<sequence length="70" mass="7831">MFKHNVNQSYGSRVEEADLEFSLKSFSVKLPVAEPLTMALPQMIDQGLACKLFFHNRLQVGDNCALSMPS</sequence>
<dbReference type="EMBL" id="SMOL01000004">
    <property type="protein sequence ID" value="KAB2636878.1"/>
    <property type="molecule type" value="Genomic_DNA"/>
</dbReference>
<reference evidence="1 2" key="1">
    <citation type="submission" date="2019-09" db="EMBL/GenBank/DDBJ databases">
        <authorList>
            <person name="Ou C."/>
        </authorList>
    </citation>
    <scope>NUCLEOTIDE SEQUENCE [LARGE SCALE GENOMIC DNA]</scope>
    <source>
        <strain evidence="1">S2</strain>
        <tissue evidence="1">Leaf</tissue>
    </source>
</reference>
<gene>
    <name evidence="1" type="ORF">D8674_027412</name>
</gene>
<evidence type="ECO:0000313" key="2">
    <source>
        <dbReference type="Proteomes" id="UP000327157"/>
    </source>
</evidence>
<evidence type="ECO:0000313" key="1">
    <source>
        <dbReference type="EMBL" id="KAB2636878.1"/>
    </source>
</evidence>
<accession>A0A5N5IAP5</accession>
<dbReference type="OrthoDB" id="21254at2759"/>
<organism evidence="1 2">
    <name type="scientific">Pyrus ussuriensis x Pyrus communis</name>
    <dbReference type="NCBI Taxonomy" id="2448454"/>
    <lineage>
        <taxon>Eukaryota</taxon>
        <taxon>Viridiplantae</taxon>
        <taxon>Streptophyta</taxon>
        <taxon>Embryophyta</taxon>
        <taxon>Tracheophyta</taxon>
        <taxon>Spermatophyta</taxon>
        <taxon>Magnoliopsida</taxon>
        <taxon>eudicotyledons</taxon>
        <taxon>Gunneridae</taxon>
        <taxon>Pentapetalae</taxon>
        <taxon>rosids</taxon>
        <taxon>fabids</taxon>
        <taxon>Rosales</taxon>
        <taxon>Rosaceae</taxon>
        <taxon>Amygdaloideae</taxon>
        <taxon>Maleae</taxon>
        <taxon>Pyrus</taxon>
    </lineage>
</organism>
<comment type="caution">
    <text evidence="1">The sequence shown here is derived from an EMBL/GenBank/DDBJ whole genome shotgun (WGS) entry which is preliminary data.</text>
</comment>
<dbReference type="Proteomes" id="UP000327157">
    <property type="component" value="Chromosome 5"/>
</dbReference>
<name>A0A5N5IAP5_9ROSA</name>
<reference evidence="2" key="2">
    <citation type="submission" date="2019-10" db="EMBL/GenBank/DDBJ databases">
        <title>A de novo genome assembly of a pear dwarfing rootstock.</title>
        <authorList>
            <person name="Wang F."/>
            <person name="Wang J."/>
            <person name="Li S."/>
            <person name="Zhang Y."/>
            <person name="Fang M."/>
            <person name="Ma L."/>
            <person name="Zhao Y."/>
            <person name="Jiang S."/>
        </authorList>
    </citation>
    <scope>NUCLEOTIDE SEQUENCE [LARGE SCALE GENOMIC DNA]</scope>
</reference>
<reference evidence="1 2" key="3">
    <citation type="submission" date="2019-11" db="EMBL/GenBank/DDBJ databases">
        <title>A de novo genome assembly of a pear dwarfing rootstock.</title>
        <authorList>
            <person name="Wang F."/>
            <person name="Wang J."/>
            <person name="Li S."/>
            <person name="Zhang Y."/>
            <person name="Fang M."/>
            <person name="Ma L."/>
            <person name="Zhao Y."/>
            <person name="Jiang S."/>
        </authorList>
    </citation>
    <scope>NUCLEOTIDE SEQUENCE [LARGE SCALE GENOMIC DNA]</scope>
    <source>
        <strain evidence="1">S2</strain>
        <tissue evidence="1">Leaf</tissue>
    </source>
</reference>